<dbReference type="RefSeq" id="WP_025568177.1">
    <property type="nucleotide sequence ID" value="NZ_MDKC01000023.1"/>
</dbReference>
<proteinExistence type="predicted"/>
<feature type="signal peptide" evidence="2">
    <location>
        <begin position="1"/>
        <end position="20"/>
    </location>
</feature>
<keyword evidence="2" id="KW-0732">Signal</keyword>
<protein>
    <submittedName>
        <fullName evidence="4">Sporozoite surface protein 2</fullName>
    </submittedName>
</protein>
<reference evidence="4 5" key="1">
    <citation type="submission" date="2016-07" db="EMBL/GenBank/DDBJ databases">
        <authorList>
            <person name="Townsley L."/>
            <person name="Shank E.A."/>
        </authorList>
    </citation>
    <scope>NUCLEOTIDE SEQUENCE [LARGE SCALE GENOMIC DNA]</scope>
    <source>
        <strain evidence="4 5">CH01</strain>
    </source>
</reference>
<dbReference type="Proteomes" id="UP000094580">
    <property type="component" value="Unassembled WGS sequence"/>
</dbReference>
<feature type="region of interest" description="Disordered" evidence="1">
    <location>
        <begin position="40"/>
        <end position="77"/>
    </location>
</feature>
<evidence type="ECO:0000259" key="3">
    <source>
        <dbReference type="Pfam" id="PF13731"/>
    </source>
</evidence>
<dbReference type="InterPro" id="IPR027994">
    <property type="entry name" value="WxL_dom"/>
</dbReference>
<accession>A0ABX2ZNW2</accession>
<feature type="compositionally biased region" description="Low complexity" evidence="1">
    <location>
        <begin position="46"/>
        <end position="77"/>
    </location>
</feature>
<keyword evidence="5" id="KW-1185">Reference proteome</keyword>
<sequence>MKVSKIVAIGVVSFSTLVGAANTSFAAVTSQANSKAAINFTEGSGPVTPVDPTDPSTPLEPIGPTDPTDPPTGETGPLTLDFVSSVQFGSKEVSTSEQVYSSTSKKPFIQVSDRRGTGAGWKVTAKASKFTNGTTETLPGAILTFKNGSVVTPGSGTPPTPAQTITLNTDGLTESSVVTAEPGTGLGTWLTRWLGPNPDVNDGAVNNNVTLQIPGGSATIGNHEAVVTWTLVDAPGV</sequence>
<evidence type="ECO:0000256" key="1">
    <source>
        <dbReference type="SAM" id="MobiDB-lite"/>
    </source>
</evidence>
<evidence type="ECO:0000256" key="2">
    <source>
        <dbReference type="SAM" id="SignalP"/>
    </source>
</evidence>
<name>A0ABX2ZNW2_9BACI</name>
<feature type="chain" id="PRO_5047190624" evidence="2">
    <location>
        <begin position="21"/>
        <end position="237"/>
    </location>
</feature>
<gene>
    <name evidence="4" type="ORF">BED47_07050</name>
</gene>
<organism evidence="4 5">
    <name type="scientific">Gottfriedia luciferensis</name>
    <dbReference type="NCBI Taxonomy" id="178774"/>
    <lineage>
        <taxon>Bacteria</taxon>
        <taxon>Bacillati</taxon>
        <taxon>Bacillota</taxon>
        <taxon>Bacilli</taxon>
        <taxon>Bacillales</taxon>
        <taxon>Bacillaceae</taxon>
        <taxon>Gottfriedia</taxon>
    </lineage>
</organism>
<feature type="domain" description="WxL" evidence="3">
    <location>
        <begin position="28"/>
        <end position="235"/>
    </location>
</feature>
<evidence type="ECO:0000313" key="5">
    <source>
        <dbReference type="Proteomes" id="UP000094580"/>
    </source>
</evidence>
<evidence type="ECO:0000313" key="4">
    <source>
        <dbReference type="EMBL" id="ODG91410.1"/>
    </source>
</evidence>
<dbReference type="EMBL" id="MDKC01000023">
    <property type="protein sequence ID" value="ODG91410.1"/>
    <property type="molecule type" value="Genomic_DNA"/>
</dbReference>
<comment type="caution">
    <text evidence="4">The sequence shown here is derived from an EMBL/GenBank/DDBJ whole genome shotgun (WGS) entry which is preliminary data.</text>
</comment>
<dbReference type="Pfam" id="PF13731">
    <property type="entry name" value="WxL"/>
    <property type="match status" value="1"/>
</dbReference>